<comment type="caution">
    <text evidence="4">The sequence shown here is derived from an EMBL/GenBank/DDBJ whole genome shotgun (WGS) entry which is preliminary data.</text>
</comment>
<feature type="chain" id="PRO_5022941325" description="IPT/TIG domain-containing protein" evidence="3">
    <location>
        <begin position="21"/>
        <end position="564"/>
    </location>
</feature>
<feature type="transmembrane region" description="Helical" evidence="2">
    <location>
        <begin position="384"/>
        <end position="402"/>
    </location>
</feature>
<feature type="transmembrane region" description="Helical" evidence="2">
    <location>
        <begin position="243"/>
        <end position="262"/>
    </location>
</feature>
<evidence type="ECO:0000313" key="4">
    <source>
        <dbReference type="EMBL" id="KAA1006189.1"/>
    </source>
</evidence>
<keyword evidence="2" id="KW-0812">Transmembrane</keyword>
<evidence type="ECO:0000256" key="2">
    <source>
        <dbReference type="SAM" id="Phobius"/>
    </source>
</evidence>
<feature type="signal peptide" evidence="3">
    <location>
        <begin position="1"/>
        <end position="20"/>
    </location>
</feature>
<dbReference type="EMBL" id="VTUZ01000020">
    <property type="protein sequence ID" value="KAA1006189.1"/>
    <property type="molecule type" value="Genomic_DNA"/>
</dbReference>
<gene>
    <name evidence="4" type="ORF">FVF58_26760</name>
</gene>
<dbReference type="AlphaFoldDB" id="A0A5B0GTJ8"/>
<dbReference type="Proteomes" id="UP000325273">
    <property type="component" value="Unassembled WGS sequence"/>
</dbReference>
<keyword evidence="2" id="KW-0472">Membrane</keyword>
<protein>
    <recommendedName>
        <fullName evidence="6">IPT/TIG domain-containing protein</fullName>
    </recommendedName>
</protein>
<name>A0A5B0GTJ8_9BURK</name>
<feature type="transmembrane region" description="Helical" evidence="2">
    <location>
        <begin position="300"/>
        <end position="321"/>
    </location>
</feature>
<proteinExistence type="predicted"/>
<reference evidence="4 5" key="1">
    <citation type="submission" date="2019-08" db="EMBL/GenBank/DDBJ databases">
        <title>Paraburkholderia sp. DCY113.</title>
        <authorList>
            <person name="Kang J."/>
        </authorList>
    </citation>
    <scope>NUCLEOTIDE SEQUENCE [LARGE SCALE GENOMIC DNA]</scope>
    <source>
        <strain evidence="4 5">DCY113</strain>
    </source>
</reference>
<sequence>MKAVSVLLALLVVCAPNARADGATPPAGASEATPKLGALVPADTGRGKQVNLDGENLPVIATVELCEDIDEKCGRPHAVFTEESTSKSVKFFVPATLTPGSYRVRLTADRKTYFYSTSELVVRRAAPVITTLSKSALYPEGKDTYAALQIYGTGFARSAGTPAAISEQPAEENVIRVDGVPLSNCDPDKSRYCAPKLSISGTETTITVEGLPQALSGKVKLDVQVENVVSNPVTLLMSPFGRWTPRTFALAVLAVVLGISYFGNRKQVDVPSTPTERIRGWRTIYIDFDSNTYSLSRLQLVIWTFVALFGWVYLSVARSLIQGMATFSDIPNGLPGVLLISVGTSVAAGGVAAVKGGKSAGPFSPSFRDFYSVGGIVAPERAQFFLWTLVGAVGFIVYTLALDPATIETLPKLPEGFLQLAGISAAGYVGGKIVRKTGPVLTDVKAEFSTVKNEATWTLTGSGLAKNATFSFKEGDGTQVPTESPLVGATAEAASADQDGDATLFKKLTVKMLNAPKEAFAPAAPPPPASAGAGGAAGAAGQPTFHKRLFVIVNPDGQRAEWPY</sequence>
<evidence type="ECO:0008006" key="6">
    <source>
        <dbReference type="Google" id="ProtNLM"/>
    </source>
</evidence>
<keyword evidence="2" id="KW-1133">Transmembrane helix</keyword>
<organism evidence="4 5">
    <name type="scientific">Paraburkholderia panacisoli</name>
    <dbReference type="NCBI Taxonomy" id="2603818"/>
    <lineage>
        <taxon>Bacteria</taxon>
        <taxon>Pseudomonadati</taxon>
        <taxon>Pseudomonadota</taxon>
        <taxon>Betaproteobacteria</taxon>
        <taxon>Burkholderiales</taxon>
        <taxon>Burkholderiaceae</taxon>
        <taxon>Paraburkholderia</taxon>
    </lineage>
</organism>
<evidence type="ECO:0000313" key="5">
    <source>
        <dbReference type="Proteomes" id="UP000325273"/>
    </source>
</evidence>
<dbReference type="RefSeq" id="WP_149672840.1">
    <property type="nucleotide sequence ID" value="NZ_VTUZ01000020.1"/>
</dbReference>
<feature type="region of interest" description="Disordered" evidence="1">
    <location>
        <begin position="519"/>
        <end position="539"/>
    </location>
</feature>
<keyword evidence="5" id="KW-1185">Reference proteome</keyword>
<feature type="transmembrane region" description="Helical" evidence="2">
    <location>
        <begin position="333"/>
        <end position="354"/>
    </location>
</feature>
<evidence type="ECO:0000256" key="3">
    <source>
        <dbReference type="SAM" id="SignalP"/>
    </source>
</evidence>
<evidence type="ECO:0000256" key="1">
    <source>
        <dbReference type="SAM" id="MobiDB-lite"/>
    </source>
</evidence>
<accession>A0A5B0GTJ8</accession>
<keyword evidence="3" id="KW-0732">Signal</keyword>